<organism evidence="1 2">
    <name type="scientific">Rhodalgimonas zhirmunskyi</name>
    <dbReference type="NCBI Taxonomy" id="2964767"/>
    <lineage>
        <taxon>Bacteria</taxon>
        <taxon>Pseudomonadati</taxon>
        <taxon>Pseudomonadota</taxon>
        <taxon>Alphaproteobacteria</taxon>
        <taxon>Rhodobacterales</taxon>
        <taxon>Roseobacteraceae</taxon>
        <taxon>Rhodalgimonas</taxon>
    </lineage>
</organism>
<keyword evidence="2" id="KW-1185">Reference proteome</keyword>
<evidence type="ECO:0000313" key="1">
    <source>
        <dbReference type="EMBL" id="MDQ2095827.1"/>
    </source>
</evidence>
<proteinExistence type="predicted"/>
<reference evidence="1" key="2">
    <citation type="submission" date="2023-04" db="EMBL/GenBank/DDBJ databases">
        <title>'Rhodoalgimonas zhirmunskyi' gen. nov., isolated from a red alga.</title>
        <authorList>
            <person name="Nedashkovskaya O.I."/>
            <person name="Otstavnykh N.Y."/>
            <person name="Bystritskaya E.P."/>
            <person name="Balabanova L.A."/>
            <person name="Isaeva M.P."/>
        </authorList>
    </citation>
    <scope>NUCLEOTIDE SEQUENCE</scope>
    <source>
        <strain evidence="1">10Alg 79</strain>
    </source>
</reference>
<dbReference type="RefSeq" id="WP_317627447.1">
    <property type="nucleotide sequence ID" value="NZ_JANFFA010000006.1"/>
</dbReference>
<comment type="caution">
    <text evidence="1">The sequence shown here is derived from an EMBL/GenBank/DDBJ whole genome shotgun (WGS) entry which is preliminary data.</text>
</comment>
<dbReference type="AlphaFoldDB" id="A0AAJ1X8N4"/>
<sequence>MRISIGKSTFDVRVKGNEAEAIRLNMEWAPRMEAVAPRAVIAIEKVSGCKVRKLDGDQAQAFARLKCAKGARPMHRGPGRIEYVCDIEDAYQYSGMDVAVADMTCRPKRY</sequence>
<protein>
    <submittedName>
        <fullName evidence="1">Uncharacterized protein</fullName>
    </submittedName>
</protein>
<gene>
    <name evidence="1" type="ORF">NOI20_17035</name>
</gene>
<dbReference type="EMBL" id="JANFFA010000006">
    <property type="protein sequence ID" value="MDQ2095827.1"/>
    <property type="molecule type" value="Genomic_DNA"/>
</dbReference>
<evidence type="ECO:0000313" key="2">
    <source>
        <dbReference type="Proteomes" id="UP001227162"/>
    </source>
</evidence>
<accession>A0AAJ1X8N4</accession>
<reference evidence="1" key="1">
    <citation type="submission" date="2022-07" db="EMBL/GenBank/DDBJ databases">
        <authorList>
            <person name="Otstavnykh N."/>
            <person name="Isaeva M."/>
            <person name="Bystritskaya E."/>
        </authorList>
    </citation>
    <scope>NUCLEOTIDE SEQUENCE</scope>
    <source>
        <strain evidence="1">10Alg 79</strain>
    </source>
</reference>
<name>A0AAJ1X8N4_9RHOB</name>
<dbReference type="Proteomes" id="UP001227162">
    <property type="component" value="Unassembled WGS sequence"/>
</dbReference>